<dbReference type="AlphaFoldDB" id="A0A2N8U9Q8"/>
<proteinExistence type="predicted"/>
<protein>
    <submittedName>
        <fullName evidence="2">Uncharacterized protein</fullName>
    </submittedName>
</protein>
<gene>
    <name evidence="2" type="ORF">SRS1_21015</name>
</gene>
<keyword evidence="1" id="KW-1133">Transmembrane helix</keyword>
<name>A0A2N8U9Q8_9BASI</name>
<evidence type="ECO:0000256" key="1">
    <source>
        <dbReference type="SAM" id="Phobius"/>
    </source>
</evidence>
<feature type="transmembrane region" description="Helical" evidence="1">
    <location>
        <begin position="29"/>
        <end position="47"/>
    </location>
</feature>
<keyword evidence="1" id="KW-0472">Membrane</keyword>
<dbReference type="Proteomes" id="UP000239563">
    <property type="component" value="Chromosome II"/>
</dbReference>
<evidence type="ECO:0000313" key="3">
    <source>
        <dbReference type="Proteomes" id="UP000239563"/>
    </source>
</evidence>
<reference evidence="2 3" key="1">
    <citation type="submission" date="2017-02" db="EMBL/GenBank/DDBJ databases">
        <authorList>
            <person name="Peterson S.W."/>
        </authorList>
    </citation>
    <scope>NUCLEOTIDE SEQUENCE [LARGE SCALE GENOMIC DNA]</scope>
    <source>
        <strain evidence="2 3">SRS1_H2-8</strain>
    </source>
</reference>
<accession>A0A2N8U9Q8</accession>
<keyword evidence="1" id="KW-0812">Transmembrane</keyword>
<sequence>MPTMVAIVQQRKQPAKSPVAFLHGLPLKVLIPLSANLIFFALILPLLKDTPLVFLFKYSSLTQHHHDAGLLDRGRDALSLIRSYKVLPPLTSLRMTDGTFDLARRSKDGPILVIWCISMPMQHVKRWRTKAPVVHRVSGYVTLVLSFILSVSGLVLPRKGLNFRHPDYWYIHTLRYREVPLIGWPNFSLQTDILGVVVLFTAYKTLVYARKRDYVTHRFWAQLHTYTSYAVPIQRIWMYMGFGVGLVLPLLPSKVLADLDYPLTDADTHGAELGAFANSVFMTWLTILFLVYRDWRTPKTKQT</sequence>
<dbReference type="EMBL" id="LT795055">
    <property type="protein sequence ID" value="SJX61521.1"/>
    <property type="molecule type" value="Genomic_DNA"/>
</dbReference>
<feature type="transmembrane region" description="Helical" evidence="1">
    <location>
        <begin position="187"/>
        <end position="209"/>
    </location>
</feature>
<evidence type="ECO:0000313" key="2">
    <source>
        <dbReference type="EMBL" id="SJX61521.1"/>
    </source>
</evidence>
<feature type="transmembrane region" description="Helical" evidence="1">
    <location>
        <begin position="137"/>
        <end position="156"/>
    </location>
</feature>
<feature type="transmembrane region" description="Helical" evidence="1">
    <location>
        <begin position="236"/>
        <end position="253"/>
    </location>
</feature>
<feature type="transmembrane region" description="Helical" evidence="1">
    <location>
        <begin position="273"/>
        <end position="292"/>
    </location>
</feature>
<organism evidence="2 3">
    <name type="scientific">Sporisorium reilianum f. sp. reilianum</name>
    <dbReference type="NCBI Taxonomy" id="72559"/>
    <lineage>
        <taxon>Eukaryota</taxon>
        <taxon>Fungi</taxon>
        <taxon>Dikarya</taxon>
        <taxon>Basidiomycota</taxon>
        <taxon>Ustilaginomycotina</taxon>
        <taxon>Ustilaginomycetes</taxon>
        <taxon>Ustilaginales</taxon>
        <taxon>Ustilaginaceae</taxon>
        <taxon>Sporisorium</taxon>
    </lineage>
</organism>